<sequence>MSSECPGDAVPLLCHSSDVQAASSRPETVPVTLLSGAAVTVLDGAFVFGACALDIRKRLGEIHPVGDKHEYRLLVGARILEDLEVVPRDSAEGITAVVTTRPKTTIMVKNLTYEYTICDISRWLNEMGLLGLYDLISVTTDLTTFDVSRGANPGYCFVNFVRESDASRCFDLLSGVDLGSLRGRTKVSYAQVQGRSAYLRRCREKVAAGKPLELLGLRFGMAAFAADGAREKLEDWMGLPHFPSADELIAQIADVDEFCRVRKTISLWFSEN</sequence>
<dbReference type="Proteomes" id="UP000654075">
    <property type="component" value="Unassembled WGS sequence"/>
</dbReference>
<keyword evidence="4" id="KW-1185">Reference proteome</keyword>
<protein>
    <recommendedName>
        <fullName evidence="2">RRM domain-containing protein</fullName>
    </recommendedName>
</protein>
<evidence type="ECO:0000256" key="1">
    <source>
        <dbReference type="PROSITE-ProRule" id="PRU00176"/>
    </source>
</evidence>
<dbReference type="InterPro" id="IPR012677">
    <property type="entry name" value="Nucleotide-bd_a/b_plait_sf"/>
</dbReference>
<evidence type="ECO:0000313" key="3">
    <source>
        <dbReference type="EMBL" id="CAE8637880.1"/>
    </source>
</evidence>
<dbReference type="Gene3D" id="3.30.70.330">
    <property type="match status" value="1"/>
</dbReference>
<dbReference type="Pfam" id="PF00076">
    <property type="entry name" value="RRM_1"/>
    <property type="match status" value="1"/>
</dbReference>
<gene>
    <name evidence="3" type="ORF">PGLA1383_LOCUS53178</name>
</gene>
<dbReference type="AlphaFoldDB" id="A0A813HJG3"/>
<accession>A0A813HJG3</accession>
<evidence type="ECO:0000313" key="4">
    <source>
        <dbReference type="Proteomes" id="UP000654075"/>
    </source>
</evidence>
<keyword evidence="1" id="KW-0694">RNA-binding</keyword>
<feature type="domain" description="RRM" evidence="2">
    <location>
        <begin position="104"/>
        <end position="192"/>
    </location>
</feature>
<comment type="caution">
    <text evidence="3">The sequence shown here is derived from an EMBL/GenBank/DDBJ whole genome shotgun (WGS) entry which is preliminary data.</text>
</comment>
<dbReference type="GO" id="GO:0003723">
    <property type="term" value="F:RNA binding"/>
    <property type="evidence" value="ECO:0007669"/>
    <property type="project" value="UniProtKB-UniRule"/>
</dbReference>
<dbReference type="EMBL" id="CAJNNV010031793">
    <property type="protein sequence ID" value="CAE8637880.1"/>
    <property type="molecule type" value="Genomic_DNA"/>
</dbReference>
<proteinExistence type="predicted"/>
<organism evidence="3 4">
    <name type="scientific">Polarella glacialis</name>
    <name type="common">Dinoflagellate</name>
    <dbReference type="NCBI Taxonomy" id="89957"/>
    <lineage>
        <taxon>Eukaryota</taxon>
        <taxon>Sar</taxon>
        <taxon>Alveolata</taxon>
        <taxon>Dinophyceae</taxon>
        <taxon>Suessiales</taxon>
        <taxon>Suessiaceae</taxon>
        <taxon>Polarella</taxon>
    </lineage>
</organism>
<dbReference type="InterPro" id="IPR035979">
    <property type="entry name" value="RBD_domain_sf"/>
</dbReference>
<dbReference type="InterPro" id="IPR000504">
    <property type="entry name" value="RRM_dom"/>
</dbReference>
<name>A0A813HJG3_POLGL</name>
<dbReference type="SUPFAM" id="SSF54928">
    <property type="entry name" value="RNA-binding domain, RBD"/>
    <property type="match status" value="1"/>
</dbReference>
<dbReference type="PROSITE" id="PS50102">
    <property type="entry name" value="RRM"/>
    <property type="match status" value="1"/>
</dbReference>
<reference evidence="3" key="1">
    <citation type="submission" date="2021-02" db="EMBL/GenBank/DDBJ databases">
        <authorList>
            <person name="Dougan E. K."/>
            <person name="Rhodes N."/>
            <person name="Thang M."/>
            <person name="Chan C."/>
        </authorList>
    </citation>
    <scope>NUCLEOTIDE SEQUENCE</scope>
</reference>
<evidence type="ECO:0000259" key="2">
    <source>
        <dbReference type="PROSITE" id="PS50102"/>
    </source>
</evidence>